<reference evidence="1" key="1">
    <citation type="submission" date="2023-03" db="EMBL/GenBank/DDBJ databases">
        <title>Stygiobacter electus gen. nov., sp. nov., facultatively anaerobic thermotolerant bacterium of the class Ignavibacteria from a well of Yessentuki mineral water deposit.</title>
        <authorList>
            <person name="Podosokorskaya O.A."/>
            <person name="Elcheninov A.G."/>
            <person name="Petrova N.F."/>
            <person name="Zavarzina D.G."/>
            <person name="Kublanov I.V."/>
            <person name="Merkel A.Y."/>
        </authorList>
    </citation>
    <scope>NUCLEOTIDE SEQUENCE</scope>
    <source>
        <strain evidence="1">09-Me</strain>
    </source>
</reference>
<gene>
    <name evidence="1" type="ORF">P0M35_11660</name>
</gene>
<dbReference type="AlphaFoldDB" id="A0AAE3TDC3"/>
<sequence>MIKYQIIQTKGKTKGLRYFINPKILKDTPFEKTDLSNIEEHRLITLVLEDLEKYPNSRIGDVHHRIGEEIPLRRLRACIYKLVKENKIKPSGGKKFRSYFIDKNTG</sequence>
<dbReference type="RefSeq" id="WP_321536581.1">
    <property type="nucleotide sequence ID" value="NZ_JARGDL010000019.1"/>
</dbReference>
<name>A0AAE3TDC3_9BACT</name>
<evidence type="ECO:0000313" key="2">
    <source>
        <dbReference type="Proteomes" id="UP001221302"/>
    </source>
</evidence>
<dbReference type="Proteomes" id="UP001221302">
    <property type="component" value="Unassembled WGS sequence"/>
</dbReference>
<organism evidence="1 2">
    <name type="scientific">Stygiobacter electus</name>
    <dbReference type="NCBI Taxonomy" id="3032292"/>
    <lineage>
        <taxon>Bacteria</taxon>
        <taxon>Pseudomonadati</taxon>
        <taxon>Ignavibacteriota</taxon>
        <taxon>Ignavibacteria</taxon>
        <taxon>Ignavibacteriales</taxon>
        <taxon>Melioribacteraceae</taxon>
        <taxon>Stygiobacter</taxon>
    </lineage>
</organism>
<comment type="caution">
    <text evidence="1">The sequence shown here is derived from an EMBL/GenBank/DDBJ whole genome shotgun (WGS) entry which is preliminary data.</text>
</comment>
<proteinExistence type="predicted"/>
<protein>
    <submittedName>
        <fullName evidence="1">Uncharacterized protein</fullName>
    </submittedName>
</protein>
<evidence type="ECO:0000313" key="1">
    <source>
        <dbReference type="EMBL" id="MDF1612810.1"/>
    </source>
</evidence>
<dbReference type="EMBL" id="JARGDL010000019">
    <property type="protein sequence ID" value="MDF1612810.1"/>
    <property type="molecule type" value="Genomic_DNA"/>
</dbReference>
<accession>A0AAE3TDC3</accession>
<keyword evidence="2" id="KW-1185">Reference proteome</keyword>